<reference evidence="8 9" key="1">
    <citation type="submission" date="2020-07" db="EMBL/GenBank/DDBJ databases">
        <title>Sequencing the genomes of 1000 actinobacteria strains.</title>
        <authorList>
            <person name="Klenk H.-P."/>
        </authorList>
    </citation>
    <scope>NUCLEOTIDE SEQUENCE [LARGE SCALE GENOMIC DNA]</scope>
    <source>
        <strain evidence="8 9">DSM 104001</strain>
    </source>
</reference>
<comment type="subcellular location">
    <subcellularLocation>
        <location evidence="1">Cell membrane</location>
        <topology evidence="1">Multi-pass membrane protein</topology>
    </subcellularLocation>
</comment>
<dbReference type="Proteomes" id="UP000541969">
    <property type="component" value="Unassembled WGS sequence"/>
</dbReference>
<feature type="transmembrane region" description="Helical" evidence="6">
    <location>
        <begin position="979"/>
        <end position="1001"/>
    </location>
</feature>
<keyword evidence="5 6" id="KW-0472">Membrane</keyword>
<dbReference type="RefSeq" id="WP_179717525.1">
    <property type="nucleotide sequence ID" value="NZ_JACBZT010000001.1"/>
</dbReference>
<feature type="transmembrane region" description="Helical" evidence="6">
    <location>
        <begin position="919"/>
        <end position="942"/>
    </location>
</feature>
<dbReference type="AlphaFoldDB" id="A0A853CIN8"/>
<feature type="transmembrane region" description="Helical" evidence="6">
    <location>
        <begin position="404"/>
        <end position="426"/>
    </location>
</feature>
<sequence>MVRTLPFLLRRSRAQVRMLLAVLAVVVVGTTLAGASTLLLTSGREQASAAALRDVPAEDRTAQVLLTDVDADPREAVGTATRVLTDALDPLPVTASTWTSSTMRELPADAGGERRLGYLAGISDLADHATLVSGRWPVAGADPVETAVPSSAAERLGIGPGDRLDLAPGPDPADARAQAAPVSVLVVGTFSPTGGDPAWDRDLLAGRGWTAQYVIGAFGRLSLPAYGPFAVAPEALLGGNLGIRRVEVIASPDVTGASPGTLDRVAARLAGAQREMETALGDRAESAPLDAPLVRTLDRIAGQQAVTRSGVLAVTLLGLALTAAALDLAGRLVAARREQERHLLTARGAARRQLVGQAAAEGTVLALLAAAVAVPLAVVGYRLLVGLPAPAAAGLDGPTAIRPAVVVAAAVTALALAAVWTVPVLRPARPGRRSRRGALARSGADVLLVGLAVVGYLQLGGGPLGAGADVAVVVVPLLCLAAGAALAQRALPVVASVAERRAARARGLVLPVAAWEVARRPAATGAAFLVVLATAAATFAVATSSTWQTSQAAQSLARVGADLAVPAAGQSPLAESAAVRAATGGRVTPVIRRPVALGSLVGTGTGGDATTTLLALDTRRSGDLLPGVRAGALAPDARRGGLHLPAGAGSVTVRGSTDAGALSARPTLVVEDPAGTRVPLTGDDVPLDGRDHPVALRDPAGAPVAAGVELTVVAVQLDVQLLDGTQAVSGVVAGVALTLRIGGADGAPGTWRAGTAGDDVLLSPTSDVAVSAGTATVDLAVDVPLEAVEYGPAPLLVTAYEAPGTLPVVLSADLAEAGGFRRGTQLSLAVGTASLTAVVAGVVPYVPSSPGGPALIADSDALSRMLLAAGQPQPLPERWFASAVADPTGAVARLAEAGLRGAVTRAGLTADLERGATRIAVPLALGLLPLAAAVLVLAGAALHAAATRETRAGYVARLQALGAPRRAVRAGLLLESSAVSALSVLLGVAVGALAAVLLAGWLTSSDTGAAPVPAPVVQWPWGAESLLAAGLFALGVAVAVPAAVRLPRRASAGLLSDGAR</sequence>
<keyword evidence="9" id="KW-1185">Reference proteome</keyword>
<dbReference type="GO" id="GO:0005886">
    <property type="term" value="C:plasma membrane"/>
    <property type="evidence" value="ECO:0007669"/>
    <property type="project" value="UniProtKB-SubCell"/>
</dbReference>
<evidence type="ECO:0000313" key="9">
    <source>
        <dbReference type="Proteomes" id="UP000541969"/>
    </source>
</evidence>
<dbReference type="EMBL" id="JACBZT010000001">
    <property type="protein sequence ID" value="NYJ06422.1"/>
    <property type="molecule type" value="Genomic_DNA"/>
</dbReference>
<feature type="transmembrane region" description="Helical" evidence="6">
    <location>
        <begin position="311"/>
        <end position="333"/>
    </location>
</feature>
<protein>
    <recommendedName>
        <fullName evidence="7">ABC3 transporter permease C-terminal domain-containing protein</fullName>
    </recommendedName>
</protein>
<feature type="transmembrane region" description="Helical" evidence="6">
    <location>
        <begin position="1021"/>
        <end position="1044"/>
    </location>
</feature>
<feature type="transmembrane region" description="Helical" evidence="6">
    <location>
        <begin position="526"/>
        <end position="547"/>
    </location>
</feature>
<evidence type="ECO:0000256" key="4">
    <source>
        <dbReference type="ARBA" id="ARBA00022989"/>
    </source>
</evidence>
<keyword evidence="2" id="KW-1003">Cell membrane</keyword>
<evidence type="ECO:0000256" key="6">
    <source>
        <dbReference type="SAM" id="Phobius"/>
    </source>
</evidence>
<keyword evidence="3 6" id="KW-0812">Transmembrane</keyword>
<comment type="caution">
    <text evidence="8">The sequence shown here is derived from an EMBL/GenBank/DDBJ whole genome shotgun (WGS) entry which is preliminary data.</text>
</comment>
<dbReference type="Pfam" id="PF02687">
    <property type="entry name" value="FtsX"/>
    <property type="match status" value="1"/>
</dbReference>
<evidence type="ECO:0000256" key="1">
    <source>
        <dbReference type="ARBA" id="ARBA00004651"/>
    </source>
</evidence>
<evidence type="ECO:0000313" key="8">
    <source>
        <dbReference type="EMBL" id="NYJ06422.1"/>
    </source>
</evidence>
<feature type="transmembrane region" description="Helical" evidence="6">
    <location>
        <begin position="438"/>
        <end position="458"/>
    </location>
</feature>
<evidence type="ECO:0000256" key="3">
    <source>
        <dbReference type="ARBA" id="ARBA00022692"/>
    </source>
</evidence>
<gene>
    <name evidence="8" type="ORF">GGQ55_002700</name>
</gene>
<feature type="transmembrane region" description="Helical" evidence="6">
    <location>
        <begin position="354"/>
        <end position="384"/>
    </location>
</feature>
<evidence type="ECO:0000259" key="7">
    <source>
        <dbReference type="Pfam" id="PF02687"/>
    </source>
</evidence>
<organism evidence="8 9">
    <name type="scientific">Petropleomorpha daqingensis</name>
    <dbReference type="NCBI Taxonomy" id="2026353"/>
    <lineage>
        <taxon>Bacteria</taxon>
        <taxon>Bacillati</taxon>
        <taxon>Actinomycetota</taxon>
        <taxon>Actinomycetes</taxon>
        <taxon>Geodermatophilales</taxon>
        <taxon>Geodermatophilaceae</taxon>
        <taxon>Petropleomorpha</taxon>
    </lineage>
</organism>
<dbReference type="InterPro" id="IPR003838">
    <property type="entry name" value="ABC3_permease_C"/>
</dbReference>
<proteinExistence type="predicted"/>
<evidence type="ECO:0000256" key="2">
    <source>
        <dbReference type="ARBA" id="ARBA00022475"/>
    </source>
</evidence>
<feature type="transmembrane region" description="Helical" evidence="6">
    <location>
        <begin position="470"/>
        <end position="491"/>
    </location>
</feature>
<evidence type="ECO:0000256" key="5">
    <source>
        <dbReference type="ARBA" id="ARBA00023136"/>
    </source>
</evidence>
<keyword evidence="4 6" id="KW-1133">Transmembrane helix</keyword>
<feature type="domain" description="ABC3 transporter permease C-terminal" evidence="7">
    <location>
        <begin position="932"/>
        <end position="1042"/>
    </location>
</feature>
<name>A0A853CIN8_9ACTN</name>
<accession>A0A853CIN8</accession>